<reference evidence="2 3" key="1">
    <citation type="submission" date="2019-07" db="EMBL/GenBank/DDBJ databases">
        <title>WGS assembly of Gossypium tomentosum.</title>
        <authorList>
            <person name="Chen Z.J."/>
            <person name="Sreedasyam A."/>
            <person name="Ando A."/>
            <person name="Song Q."/>
            <person name="De L."/>
            <person name="Hulse-Kemp A."/>
            <person name="Ding M."/>
            <person name="Ye W."/>
            <person name="Kirkbride R."/>
            <person name="Jenkins J."/>
            <person name="Plott C."/>
            <person name="Lovell J."/>
            <person name="Lin Y.-M."/>
            <person name="Vaughn R."/>
            <person name="Liu B."/>
            <person name="Li W."/>
            <person name="Simpson S."/>
            <person name="Scheffler B."/>
            <person name="Saski C."/>
            <person name="Grover C."/>
            <person name="Hu G."/>
            <person name="Conover J."/>
            <person name="Carlson J."/>
            <person name="Shu S."/>
            <person name="Boston L."/>
            <person name="Williams M."/>
            <person name="Peterson D."/>
            <person name="Mcgee K."/>
            <person name="Jones D."/>
            <person name="Wendel J."/>
            <person name="Stelly D."/>
            <person name="Grimwood J."/>
            <person name="Schmutz J."/>
        </authorList>
    </citation>
    <scope>NUCLEOTIDE SEQUENCE [LARGE SCALE GENOMIC DNA]</scope>
    <source>
        <strain evidence="2">7179.01</strain>
    </source>
</reference>
<keyword evidence="1" id="KW-0472">Membrane</keyword>
<dbReference type="AlphaFoldDB" id="A0A5D2JH60"/>
<accession>A0A5D2JH60</accession>
<keyword evidence="1" id="KW-1133">Transmembrane helix</keyword>
<evidence type="ECO:0000256" key="1">
    <source>
        <dbReference type="SAM" id="Phobius"/>
    </source>
</evidence>
<gene>
    <name evidence="2" type="ORF">ES332_D09G139300v1</name>
</gene>
<keyword evidence="1" id="KW-0812">Transmembrane</keyword>
<feature type="transmembrane region" description="Helical" evidence="1">
    <location>
        <begin position="46"/>
        <end position="67"/>
    </location>
</feature>
<dbReference type="EMBL" id="CM017631">
    <property type="protein sequence ID" value="TYH54020.1"/>
    <property type="molecule type" value="Genomic_DNA"/>
</dbReference>
<evidence type="ECO:0000313" key="3">
    <source>
        <dbReference type="Proteomes" id="UP000322667"/>
    </source>
</evidence>
<feature type="transmembrane region" description="Helical" evidence="1">
    <location>
        <begin position="14"/>
        <end position="34"/>
    </location>
</feature>
<keyword evidence="3" id="KW-1185">Reference proteome</keyword>
<evidence type="ECO:0000313" key="2">
    <source>
        <dbReference type="EMBL" id="TYH54020.1"/>
    </source>
</evidence>
<dbReference type="Proteomes" id="UP000322667">
    <property type="component" value="Chromosome D09"/>
</dbReference>
<proteinExistence type="predicted"/>
<protein>
    <submittedName>
        <fullName evidence="2">Uncharacterized protein</fullName>
    </submittedName>
</protein>
<name>A0A5D2JH60_GOSTO</name>
<organism evidence="2 3">
    <name type="scientific">Gossypium tomentosum</name>
    <name type="common">Hawaiian cotton</name>
    <name type="synonym">Gossypium sandvicense</name>
    <dbReference type="NCBI Taxonomy" id="34277"/>
    <lineage>
        <taxon>Eukaryota</taxon>
        <taxon>Viridiplantae</taxon>
        <taxon>Streptophyta</taxon>
        <taxon>Embryophyta</taxon>
        <taxon>Tracheophyta</taxon>
        <taxon>Spermatophyta</taxon>
        <taxon>Magnoliopsida</taxon>
        <taxon>eudicotyledons</taxon>
        <taxon>Gunneridae</taxon>
        <taxon>Pentapetalae</taxon>
        <taxon>rosids</taxon>
        <taxon>malvids</taxon>
        <taxon>Malvales</taxon>
        <taxon>Malvaceae</taxon>
        <taxon>Malvoideae</taxon>
        <taxon>Gossypium</taxon>
    </lineage>
</organism>
<sequence length="75" mass="8323">MGQPQRKCGDGDRVLTWVYLAVLLWLSRAALVALNPSVMISIASTFLFPNLNLVVLELSLLSSTYVLTDPIFRDV</sequence>